<dbReference type="PANTHER" id="PTHR10742">
    <property type="entry name" value="FLAVIN MONOAMINE OXIDASE"/>
    <property type="match status" value="1"/>
</dbReference>
<organism evidence="3 4">
    <name type="scientific">Opisthorchis viverrini</name>
    <name type="common">Southeast Asian liver fluke</name>
    <dbReference type="NCBI Taxonomy" id="6198"/>
    <lineage>
        <taxon>Eukaryota</taxon>
        <taxon>Metazoa</taxon>
        <taxon>Spiralia</taxon>
        <taxon>Lophotrochozoa</taxon>
        <taxon>Platyhelminthes</taxon>
        <taxon>Trematoda</taxon>
        <taxon>Digenea</taxon>
        <taxon>Opisthorchiida</taxon>
        <taxon>Opisthorchiata</taxon>
        <taxon>Opisthorchiidae</taxon>
        <taxon>Opisthorchis</taxon>
    </lineage>
</organism>
<dbReference type="InterPro" id="IPR036188">
    <property type="entry name" value="FAD/NAD-bd_sf"/>
</dbReference>
<dbReference type="Gene3D" id="3.50.50.60">
    <property type="entry name" value="FAD/NAD(P)-binding domain"/>
    <property type="match status" value="1"/>
</dbReference>
<dbReference type="OrthoDB" id="7777654at2759"/>
<evidence type="ECO:0000313" key="3">
    <source>
        <dbReference type="EMBL" id="KER19077.1"/>
    </source>
</evidence>
<protein>
    <recommendedName>
        <fullName evidence="2">Amine oxidase domain-containing protein</fullName>
    </recommendedName>
</protein>
<dbReference type="GO" id="GO:0016491">
    <property type="term" value="F:oxidoreductase activity"/>
    <property type="evidence" value="ECO:0007669"/>
    <property type="project" value="InterPro"/>
</dbReference>
<evidence type="ECO:0000313" key="4">
    <source>
        <dbReference type="Proteomes" id="UP000054324"/>
    </source>
</evidence>
<feature type="region of interest" description="Disordered" evidence="1">
    <location>
        <begin position="925"/>
        <end position="967"/>
    </location>
</feature>
<dbReference type="Pfam" id="PF13450">
    <property type="entry name" value="NAD_binding_8"/>
    <property type="match status" value="1"/>
</dbReference>
<dbReference type="STRING" id="6198.A0A074Z0T3"/>
<dbReference type="RefSeq" id="XP_009177175.1">
    <property type="nucleotide sequence ID" value="XM_009178911.1"/>
</dbReference>
<dbReference type="PANTHER" id="PTHR10742:SF410">
    <property type="entry name" value="LYSINE-SPECIFIC HISTONE DEMETHYLASE 2"/>
    <property type="match status" value="1"/>
</dbReference>
<dbReference type="KEGG" id="ovi:T265_12022"/>
<dbReference type="Pfam" id="PF01593">
    <property type="entry name" value="Amino_oxidase"/>
    <property type="match status" value="1"/>
</dbReference>
<feature type="compositionally biased region" description="Basic and acidic residues" evidence="1">
    <location>
        <begin position="143"/>
        <end position="154"/>
    </location>
</feature>
<feature type="domain" description="Amine oxidase" evidence="2">
    <location>
        <begin position="494"/>
        <end position="789"/>
    </location>
</feature>
<keyword evidence="4" id="KW-1185">Reference proteome</keyword>
<dbReference type="AlphaFoldDB" id="A0A074Z0T3"/>
<gene>
    <name evidence="3" type="ORF">T265_12022</name>
</gene>
<evidence type="ECO:0000256" key="1">
    <source>
        <dbReference type="SAM" id="MobiDB-lite"/>
    </source>
</evidence>
<proteinExistence type="predicted"/>
<dbReference type="SUPFAM" id="SSF51905">
    <property type="entry name" value="FAD/NAD(P)-binding domain"/>
    <property type="match status" value="1"/>
</dbReference>
<dbReference type="SUPFAM" id="SSF54373">
    <property type="entry name" value="FAD-linked reductases, C-terminal domain"/>
    <property type="match status" value="1"/>
</dbReference>
<reference evidence="3 4" key="1">
    <citation type="submission" date="2013-11" db="EMBL/GenBank/DDBJ databases">
        <title>Opisthorchis viverrini - life in the bile duct.</title>
        <authorList>
            <person name="Young N.D."/>
            <person name="Nagarajan N."/>
            <person name="Lin S.J."/>
            <person name="Korhonen P.K."/>
            <person name="Jex A.R."/>
            <person name="Hall R.S."/>
            <person name="Safavi-Hemami H."/>
            <person name="Kaewkong W."/>
            <person name="Bertrand D."/>
            <person name="Gao S."/>
            <person name="Seet Q."/>
            <person name="Wongkham S."/>
            <person name="Teh B.T."/>
            <person name="Wongkham C."/>
            <person name="Intapan P.M."/>
            <person name="Maleewong W."/>
            <person name="Yang X."/>
            <person name="Hu M."/>
            <person name="Wang Z."/>
            <person name="Hofmann A."/>
            <person name="Sternberg P.W."/>
            <person name="Tan P."/>
            <person name="Wang J."/>
            <person name="Gasser R.B."/>
        </authorList>
    </citation>
    <scope>NUCLEOTIDE SEQUENCE [LARGE SCALE GENOMIC DNA]</scope>
</reference>
<sequence>MYDVVIIGAGIAGLGAARVLTREAYNVIVLEARSRPGGRIHTVQLPSLYTDGAPCPRHTEYGDDIALLGSDPSQIQTILNNLSNSAARFGMRFAPASCKVLSQDWVRPNPHLMLVARSYSNETLRFSHAVNHDQLSVFHTGRIDRSSPHSDSTNENRNCNTLPADVDSNDPNQSQPICAHFCDENDDSSGPLDVDLGANYLIGCANRQTDQPLFHMARLLGVSTATCVGDLCKKYRGWECAELAVWRDHNQPDAPIIPLQEVAEAAFLFDKVVHLAVDKHLKFRNRASLSTAAVGPGSNHAYAAGEPSVKVSEVQVHCGHPRYQLFALKNMRTQLMLPPHIEIAVQLIDDSLQSILQSEANFGLRPAPTFRNEVEAGIFQSILLRYLAYVNPIDRLPHTVLDELCEVATPRWHLSMSGTTALQSLGLQELSVRKLTLSDRLALAYPSDEQREAYQIWAERKLQALANGQAGSRPSVARAVNVSWEDRLVTGRFSDLIQPLIENVPIVYNAVVTDVDWSGDSICGVRVRAVVSREDGESSNGDSNRQTDKTEPVMQFYDAKHCIITVPVGVLKGLDPRSVIHFKPELPPEKRQAINRLGPPFLGAPTHDKVILRFRVPEDVFWDTRAAHLKCPDPRLHILNLHRYGKPGVLCCHIWGGSGLCPTGHRDQEVVDVILDLLDRMYPTTPNDGKTSRRIPEPMFYLVTRWSEDPFALGAYTTGEPGSTDEDRRLYATSLTSADARRMCGLDMSTVGTPTSDVPRLLFAGEGTLTASEAKECTHGALQTGVLRALELFPFLERKSVNAYYNEKTNRLPCTLNGSQLRTIILGKLAHYLTGKPLARWISTLNNYRPHRVVRPTRSFRDLLMNGVRKKQDGQLNFPAMEVSNPVNPNLSHIAASEPNGPVGDNLQQARGRTLRAIGRGRSNCARTSTLSRRRAGTRRGYGYTRKRRSGTNRTNTSYSSVDSQSETSVSTIEARVHLGHHGLMQLKSTILSSFSTALVEIRHLWSTLTSQDRQYALSELSGLLNELRVMHSELEDRESLRVSPVLMMPSDNPIVPFPSSR</sequence>
<name>A0A074Z0T3_OPIVI</name>
<dbReference type="GeneID" id="20326190"/>
<evidence type="ECO:0000259" key="2">
    <source>
        <dbReference type="Pfam" id="PF01593"/>
    </source>
</evidence>
<dbReference type="EMBL" id="KL597346">
    <property type="protein sequence ID" value="KER19077.1"/>
    <property type="molecule type" value="Genomic_DNA"/>
</dbReference>
<dbReference type="InterPro" id="IPR002937">
    <property type="entry name" value="Amino_oxidase"/>
</dbReference>
<dbReference type="Gene3D" id="3.90.660.10">
    <property type="match status" value="1"/>
</dbReference>
<accession>A0A074Z0T3</accession>
<dbReference type="Proteomes" id="UP000054324">
    <property type="component" value="Unassembled WGS sequence"/>
</dbReference>
<feature type="compositionally biased region" description="Low complexity" evidence="1">
    <location>
        <begin position="957"/>
        <end position="967"/>
    </location>
</feature>
<dbReference type="CTD" id="20326190"/>
<dbReference type="InterPro" id="IPR050281">
    <property type="entry name" value="Flavin_monoamine_oxidase"/>
</dbReference>
<feature type="region of interest" description="Disordered" evidence="1">
    <location>
        <begin position="143"/>
        <end position="167"/>
    </location>
</feature>